<sequence>MPNETRLGGLVVIGGDVQQGISSRILCMAGKIGGGGGVVAAGARHHLCPVVDIFDAELHRRDVLADA</sequence>
<reference evidence="1" key="1">
    <citation type="submission" date="2019-08" db="EMBL/GenBank/DDBJ databases">
        <authorList>
            <person name="Kucharzyk K."/>
            <person name="Murdoch R.W."/>
            <person name="Higgins S."/>
            <person name="Loffler F."/>
        </authorList>
    </citation>
    <scope>NUCLEOTIDE SEQUENCE</scope>
</reference>
<dbReference type="EMBL" id="VSSQ01042467">
    <property type="protein sequence ID" value="MPM96054.1"/>
    <property type="molecule type" value="Genomic_DNA"/>
</dbReference>
<evidence type="ECO:0000313" key="1">
    <source>
        <dbReference type="EMBL" id="MPM96054.1"/>
    </source>
</evidence>
<protein>
    <submittedName>
        <fullName evidence="1">Uncharacterized protein</fullName>
    </submittedName>
</protein>
<gene>
    <name evidence="1" type="ORF">SDC9_143210</name>
</gene>
<dbReference type="AlphaFoldDB" id="A0A645E2N3"/>
<organism evidence="1">
    <name type="scientific">bioreactor metagenome</name>
    <dbReference type="NCBI Taxonomy" id="1076179"/>
    <lineage>
        <taxon>unclassified sequences</taxon>
        <taxon>metagenomes</taxon>
        <taxon>ecological metagenomes</taxon>
    </lineage>
</organism>
<proteinExistence type="predicted"/>
<name>A0A645E2N3_9ZZZZ</name>
<accession>A0A645E2N3</accession>
<comment type="caution">
    <text evidence="1">The sequence shown here is derived from an EMBL/GenBank/DDBJ whole genome shotgun (WGS) entry which is preliminary data.</text>
</comment>